<keyword evidence="1" id="KW-0472">Membrane</keyword>
<dbReference type="Pfam" id="PF14019">
    <property type="entry name" value="DUF4235"/>
    <property type="match status" value="1"/>
</dbReference>
<feature type="transmembrane region" description="Helical" evidence="1">
    <location>
        <begin position="57"/>
        <end position="75"/>
    </location>
</feature>
<comment type="caution">
    <text evidence="2">The sequence shown here is derived from an EMBL/GenBank/DDBJ whole genome shotgun (WGS) entry which is preliminary data.</text>
</comment>
<evidence type="ECO:0000256" key="1">
    <source>
        <dbReference type="SAM" id="Phobius"/>
    </source>
</evidence>
<evidence type="ECO:0000313" key="2">
    <source>
        <dbReference type="EMBL" id="MFD1945847.1"/>
    </source>
</evidence>
<keyword evidence="1" id="KW-0812">Transmembrane</keyword>
<accession>A0ABW4TK20</accession>
<proteinExistence type="predicted"/>
<keyword evidence="3" id="KW-1185">Reference proteome</keyword>
<reference evidence="3" key="1">
    <citation type="journal article" date="2019" name="Int. J. Syst. Evol. Microbiol.">
        <title>The Global Catalogue of Microorganisms (GCM) 10K type strain sequencing project: providing services to taxonomists for standard genome sequencing and annotation.</title>
        <authorList>
            <consortium name="The Broad Institute Genomics Platform"/>
            <consortium name="The Broad Institute Genome Sequencing Center for Infectious Disease"/>
            <person name="Wu L."/>
            <person name="Ma J."/>
        </authorList>
    </citation>
    <scope>NUCLEOTIDE SEQUENCE [LARGE SCALE GENOMIC DNA]</scope>
    <source>
        <strain evidence="3">CGMCC 1.12477</strain>
    </source>
</reference>
<protein>
    <submittedName>
        <fullName evidence="2">DUF4235 domain-containing protein</fullName>
    </submittedName>
</protein>
<name>A0ABW4TK20_9ACTN</name>
<organism evidence="2 3">
    <name type="scientific">Nocardioides aestuarii</name>
    <dbReference type="NCBI Taxonomy" id="252231"/>
    <lineage>
        <taxon>Bacteria</taxon>
        <taxon>Bacillati</taxon>
        <taxon>Actinomycetota</taxon>
        <taxon>Actinomycetes</taxon>
        <taxon>Propionibacteriales</taxon>
        <taxon>Nocardioidaceae</taxon>
        <taxon>Nocardioides</taxon>
    </lineage>
</organism>
<dbReference type="Proteomes" id="UP001597351">
    <property type="component" value="Unassembled WGS sequence"/>
</dbReference>
<dbReference type="InterPro" id="IPR025329">
    <property type="entry name" value="DUF4235"/>
</dbReference>
<keyword evidence="1" id="KW-1133">Transmembrane helix</keyword>
<dbReference type="RefSeq" id="WP_343915244.1">
    <property type="nucleotide sequence ID" value="NZ_BAAAJT010000002.1"/>
</dbReference>
<evidence type="ECO:0000313" key="3">
    <source>
        <dbReference type="Proteomes" id="UP001597351"/>
    </source>
</evidence>
<sequence length="108" mass="11097">MAKKSSDSSKVWSAMSLVAVLGAAAVTKKALNTSWKAATGKTPPANPADPDVDVMEAVAWAAISGALIGLARMAAARRAAGYYAKSTGQLPLELRKDRDDPDAPAPTS</sequence>
<gene>
    <name evidence="2" type="ORF">ACFSDE_03510</name>
</gene>
<dbReference type="EMBL" id="JBHUGD010000001">
    <property type="protein sequence ID" value="MFD1945847.1"/>
    <property type="molecule type" value="Genomic_DNA"/>
</dbReference>